<reference evidence="4 5" key="1">
    <citation type="journal article" date="2016" name="Nat. Commun.">
        <title>Ectomycorrhizal ecology is imprinted in the genome of the dominant symbiotic fungus Cenococcum geophilum.</title>
        <authorList>
            <consortium name="DOE Joint Genome Institute"/>
            <person name="Peter M."/>
            <person name="Kohler A."/>
            <person name="Ohm R.A."/>
            <person name="Kuo A."/>
            <person name="Krutzmann J."/>
            <person name="Morin E."/>
            <person name="Arend M."/>
            <person name="Barry K.W."/>
            <person name="Binder M."/>
            <person name="Choi C."/>
            <person name="Clum A."/>
            <person name="Copeland A."/>
            <person name="Grisel N."/>
            <person name="Haridas S."/>
            <person name="Kipfer T."/>
            <person name="LaButti K."/>
            <person name="Lindquist E."/>
            <person name="Lipzen A."/>
            <person name="Maire R."/>
            <person name="Meier B."/>
            <person name="Mihaltcheva S."/>
            <person name="Molinier V."/>
            <person name="Murat C."/>
            <person name="Poggeler S."/>
            <person name="Quandt C.A."/>
            <person name="Sperisen C."/>
            <person name="Tritt A."/>
            <person name="Tisserant E."/>
            <person name="Crous P.W."/>
            <person name="Henrissat B."/>
            <person name="Nehls U."/>
            <person name="Egli S."/>
            <person name="Spatafora J.W."/>
            <person name="Grigoriev I.V."/>
            <person name="Martin F.M."/>
        </authorList>
    </citation>
    <scope>NUCLEOTIDE SEQUENCE [LARGE SCALE GENOMIC DNA]</scope>
    <source>
        <strain evidence="4 5">CBS 459.81</strain>
    </source>
</reference>
<protein>
    <submittedName>
        <fullName evidence="4">HET-domain-containing protein</fullName>
    </submittedName>
</protein>
<dbReference type="OrthoDB" id="5135333at2759"/>
<proteinExistence type="predicted"/>
<gene>
    <name evidence="4" type="ORF">K432DRAFT_397714</name>
</gene>
<keyword evidence="5" id="KW-1185">Reference proteome</keyword>
<sequence length="1026" mass="117815">MERWYYLYLILYALRCPNLAVEAGEVEMGEHDWAGILKRSFTAKAGRTRASRAQFPVAADGPKFAPLQQPNRRLVSQFTPALTVFAMVRQSSETQSGTMRDSKVIRLNELSYRACVQFLILNGMSSDQGNQNDEMGRENTSAPGTTAVHQSSQSWQESRHPEREHTSSNPSANGVNKARTPELLASGPKDGEPRNDNPPPRNRPNTRQAHEMSPKAREGWKRFIDIIVRRNRLRRMLESWRSTAGNPCKRCASMKLTEAKFMIYEYAKHQRVERPINNRTEATTDDALGPGGLEFGPYEFKLGTLQELYSRCETCPFCGLAISSLQEQCDAYLREDTGGQRTEQGFYQQDVDCFVSWHIDGRTLTRDPTGKVIGSRACTRRLRLRWSVDALFDTYIVLMAPRNGARGLFLGRPIDSVKTDAALIQRWIGFCERSHGDMCKPQAQNAPLSKSFFGVIDVKDMCLTKLPSGERYIALSYTWGKGVRPFVTKKDNIRSLLMSGGIRKWLPEFPRTIRDAIGLTVDLGERYLWVDAICIIQDSDRSWALNSRVMDLVYGSAYLTICAADGDNSNAGLRGLHGSVSQNSTRSIRQTIAQYNREIRLMSTQPVENYIRHAAWNTRGWTFQERLLSPRNLIFTAGRMYFQCRCTARSVDIITEDESAGWSIEFKDSPLLMLQKLSHQPLAVYKQSLELYMRRELTNSKDILAAFTGLGNLVCSALGGSLVYGLPSSHFDWALLWEPRDAAVRRPNEGSEQFPSWSWCGWKSEIMEYKPRMLSGCEDNLHDWLMNHTWITWYIRDGNGNLRLVWDGEGGKTTSAQPDLTSRGYIRHLNMDETVYDKYGRYIREDERKLRRSENFKLILDECPYDVNIVGSVDNVDNFVNNSTEKDMPYLQFFTWSAYFRIRPDGRPTRPPFGVKFRRYSIEDYKDDWCGTILLDKFWVEELNLGDPLEFIALSDAKRFDDEEYDDWANYIPMERQESNWDLYYVMLIKYESGIACRMGLGKVYKHAFDNSCKPEGKKWKEFILG</sequence>
<name>A0A8E2E066_9PEZI</name>
<dbReference type="Pfam" id="PF06985">
    <property type="entry name" value="HET"/>
    <property type="match status" value="1"/>
</dbReference>
<feature type="chain" id="PRO_5034208517" evidence="2">
    <location>
        <begin position="24"/>
        <end position="1026"/>
    </location>
</feature>
<dbReference type="InterPro" id="IPR010730">
    <property type="entry name" value="HET"/>
</dbReference>
<evidence type="ECO:0000313" key="5">
    <source>
        <dbReference type="Proteomes" id="UP000250266"/>
    </source>
</evidence>
<evidence type="ECO:0000259" key="3">
    <source>
        <dbReference type="Pfam" id="PF06985"/>
    </source>
</evidence>
<evidence type="ECO:0000313" key="4">
    <source>
        <dbReference type="EMBL" id="OCK74916.1"/>
    </source>
</evidence>
<dbReference type="PANTHER" id="PTHR33112">
    <property type="entry name" value="DOMAIN PROTEIN, PUTATIVE-RELATED"/>
    <property type="match status" value="1"/>
</dbReference>
<keyword evidence="2" id="KW-0732">Signal</keyword>
<accession>A0A8E2E066</accession>
<dbReference type="AlphaFoldDB" id="A0A8E2E066"/>
<feature type="region of interest" description="Disordered" evidence="1">
    <location>
        <begin position="127"/>
        <end position="216"/>
    </location>
</feature>
<feature type="domain" description="Heterokaryon incompatibility" evidence="3">
    <location>
        <begin position="472"/>
        <end position="625"/>
    </location>
</feature>
<dbReference type="Proteomes" id="UP000250266">
    <property type="component" value="Unassembled WGS sequence"/>
</dbReference>
<dbReference type="EMBL" id="KV745393">
    <property type="protein sequence ID" value="OCK74916.1"/>
    <property type="molecule type" value="Genomic_DNA"/>
</dbReference>
<dbReference type="PANTHER" id="PTHR33112:SF12">
    <property type="entry name" value="HETEROKARYON INCOMPATIBILITY DOMAIN-CONTAINING PROTEIN"/>
    <property type="match status" value="1"/>
</dbReference>
<evidence type="ECO:0000256" key="1">
    <source>
        <dbReference type="SAM" id="MobiDB-lite"/>
    </source>
</evidence>
<feature type="compositionally biased region" description="Basic and acidic residues" evidence="1">
    <location>
        <begin position="157"/>
        <end position="166"/>
    </location>
</feature>
<organism evidence="4 5">
    <name type="scientific">Lepidopterella palustris CBS 459.81</name>
    <dbReference type="NCBI Taxonomy" id="1314670"/>
    <lineage>
        <taxon>Eukaryota</taxon>
        <taxon>Fungi</taxon>
        <taxon>Dikarya</taxon>
        <taxon>Ascomycota</taxon>
        <taxon>Pezizomycotina</taxon>
        <taxon>Dothideomycetes</taxon>
        <taxon>Pleosporomycetidae</taxon>
        <taxon>Mytilinidiales</taxon>
        <taxon>Argynnaceae</taxon>
        <taxon>Lepidopterella</taxon>
    </lineage>
</organism>
<feature type="signal peptide" evidence="2">
    <location>
        <begin position="1"/>
        <end position="23"/>
    </location>
</feature>
<evidence type="ECO:0000256" key="2">
    <source>
        <dbReference type="SAM" id="SignalP"/>
    </source>
</evidence>
<feature type="compositionally biased region" description="Polar residues" evidence="1">
    <location>
        <begin position="127"/>
        <end position="156"/>
    </location>
</feature>